<dbReference type="OrthoDB" id="10386141at2759"/>
<sequence length="191" mass="21574">MTASDCTRCTLSHVPQIYVTGTPRSDVIGHPSLSPGGCIILAQHIMTLLQESINHRRHPPPSLKSPDLLSNTLPSQSDLKSLLLDIPWVPIPLRKRMDETRKWRLCRLDLSHSSNKDHKSPEPSAMIQETSRNVSAILFLPLAPLKRSVLSCQCGRPMLQTPFFNRDRIRRTRRKLSRILTVVTLSNGDVF</sequence>
<dbReference type="Proteomes" id="UP000886998">
    <property type="component" value="Unassembled WGS sequence"/>
</dbReference>
<keyword evidence="2" id="KW-1185">Reference proteome</keyword>
<comment type="caution">
    <text evidence="1">The sequence shown here is derived from an EMBL/GenBank/DDBJ whole genome shotgun (WGS) entry which is preliminary data.</text>
</comment>
<dbReference type="AlphaFoldDB" id="A0A8X6JC28"/>
<gene>
    <name evidence="1" type="ORF">TNIN_76051</name>
</gene>
<evidence type="ECO:0000313" key="2">
    <source>
        <dbReference type="Proteomes" id="UP000886998"/>
    </source>
</evidence>
<organism evidence="1 2">
    <name type="scientific">Trichonephila inaurata madagascariensis</name>
    <dbReference type="NCBI Taxonomy" id="2747483"/>
    <lineage>
        <taxon>Eukaryota</taxon>
        <taxon>Metazoa</taxon>
        <taxon>Ecdysozoa</taxon>
        <taxon>Arthropoda</taxon>
        <taxon>Chelicerata</taxon>
        <taxon>Arachnida</taxon>
        <taxon>Araneae</taxon>
        <taxon>Araneomorphae</taxon>
        <taxon>Entelegynae</taxon>
        <taxon>Araneoidea</taxon>
        <taxon>Nephilidae</taxon>
        <taxon>Trichonephila</taxon>
        <taxon>Trichonephila inaurata</taxon>
    </lineage>
</organism>
<name>A0A8X6JC28_9ARAC</name>
<accession>A0A8X6JC28</accession>
<protein>
    <submittedName>
        <fullName evidence="1">Uncharacterized protein</fullName>
    </submittedName>
</protein>
<dbReference type="EMBL" id="BMAV01027183">
    <property type="protein sequence ID" value="GFS57017.1"/>
    <property type="molecule type" value="Genomic_DNA"/>
</dbReference>
<reference evidence="1" key="1">
    <citation type="submission" date="2020-08" db="EMBL/GenBank/DDBJ databases">
        <title>Multicomponent nature underlies the extraordinary mechanical properties of spider dragline silk.</title>
        <authorList>
            <person name="Kono N."/>
            <person name="Nakamura H."/>
            <person name="Mori M."/>
            <person name="Yoshida Y."/>
            <person name="Ohtoshi R."/>
            <person name="Malay A.D."/>
            <person name="Moran D.A.P."/>
            <person name="Tomita M."/>
            <person name="Numata K."/>
            <person name="Arakawa K."/>
        </authorList>
    </citation>
    <scope>NUCLEOTIDE SEQUENCE</scope>
</reference>
<evidence type="ECO:0000313" key="1">
    <source>
        <dbReference type="EMBL" id="GFS57017.1"/>
    </source>
</evidence>
<proteinExistence type="predicted"/>